<dbReference type="OrthoDB" id="5181746at2"/>
<dbReference type="KEGG" id="cpre:Csp1_10430"/>
<gene>
    <name evidence="2" type="ORF">Csp1_10430</name>
</gene>
<sequence length="307" mass="32203">MSTPQHPASPAQSAPARFAARAVDLGAVKEAAEARARARKEAESGSPVALSAPVTVESFEQDVVVRSTQVAVVVQLGSPRAPGSDDMAGEFAAEAQKQQDTSGPVEWVFRYVDVDTTPEIAQAFGVQAVPTVLALAAGRPLTSFEGVQPVAQLTQFIDAVVGATAGKLEGLPAAGGDADGDVADTDPRFDAAADALDRGDHLAAVGLYDEIIADPGTGPDEVSEAKAARATAVLLGRSADGEADEIDRMLLEGRRREAFDVLISRLRETSGEGRDAVRDRLLELFSLYDQSDPEVMDARTRMASSLF</sequence>
<accession>A0A2Z3YNF7</accession>
<dbReference type="Gene3D" id="1.25.40.10">
    <property type="entry name" value="Tetratricopeptide repeat domain"/>
    <property type="match status" value="1"/>
</dbReference>
<organism evidence="2 3">
    <name type="scientific">Corynebacterium provencense</name>
    <dbReference type="NCBI Taxonomy" id="1737425"/>
    <lineage>
        <taxon>Bacteria</taxon>
        <taxon>Bacillati</taxon>
        <taxon>Actinomycetota</taxon>
        <taxon>Actinomycetes</taxon>
        <taxon>Mycobacteriales</taxon>
        <taxon>Corynebacteriaceae</taxon>
        <taxon>Corynebacterium</taxon>
    </lineage>
</organism>
<name>A0A2Z3YNF7_9CORY</name>
<dbReference type="Gene3D" id="3.40.30.10">
    <property type="entry name" value="Glutaredoxin"/>
    <property type="match status" value="1"/>
</dbReference>
<keyword evidence="3" id="KW-1185">Reference proteome</keyword>
<protein>
    <recommendedName>
        <fullName evidence="1">Thioredoxin domain-containing protein</fullName>
    </recommendedName>
</protein>
<evidence type="ECO:0000313" key="2">
    <source>
        <dbReference type="EMBL" id="AWT25848.1"/>
    </source>
</evidence>
<dbReference type="AlphaFoldDB" id="A0A2Z3YNF7"/>
<dbReference type="InterPro" id="IPR013766">
    <property type="entry name" value="Thioredoxin_domain"/>
</dbReference>
<dbReference type="InterPro" id="IPR036249">
    <property type="entry name" value="Thioredoxin-like_sf"/>
</dbReference>
<dbReference type="Pfam" id="PF00085">
    <property type="entry name" value="Thioredoxin"/>
    <property type="match status" value="1"/>
</dbReference>
<dbReference type="PROSITE" id="PS51352">
    <property type="entry name" value="THIOREDOXIN_2"/>
    <property type="match status" value="1"/>
</dbReference>
<dbReference type="CDD" id="cd02956">
    <property type="entry name" value="ybbN"/>
    <property type="match status" value="1"/>
</dbReference>
<dbReference type="EMBL" id="CP024988">
    <property type="protein sequence ID" value="AWT25848.1"/>
    <property type="molecule type" value="Genomic_DNA"/>
</dbReference>
<dbReference type="Pfam" id="PF14561">
    <property type="entry name" value="TPR_20"/>
    <property type="match status" value="1"/>
</dbReference>
<evidence type="ECO:0000259" key="1">
    <source>
        <dbReference type="PROSITE" id="PS51352"/>
    </source>
</evidence>
<proteinExistence type="predicted"/>
<dbReference type="STRING" id="1737425.GCA_900049755_00245"/>
<dbReference type="Proteomes" id="UP000247696">
    <property type="component" value="Chromosome"/>
</dbReference>
<dbReference type="GO" id="GO:0006950">
    <property type="term" value="P:response to stress"/>
    <property type="evidence" value="ECO:0007669"/>
    <property type="project" value="UniProtKB-ARBA"/>
</dbReference>
<reference evidence="3" key="1">
    <citation type="submission" date="2017-11" db="EMBL/GenBank/DDBJ databases">
        <title>Otitis media/interna in a cat caused by the recently described species Corynebacterium provencense.</title>
        <authorList>
            <person name="Kittl S."/>
            <person name="Brodard I."/>
            <person name="Rychener L."/>
            <person name="Jores J."/>
            <person name="Roosje P."/>
            <person name="Gobeli Brawand S."/>
        </authorList>
    </citation>
    <scope>NUCLEOTIDE SEQUENCE [LARGE SCALE GENOMIC DNA]</scope>
    <source>
        <strain evidence="3">17KM38</strain>
    </source>
</reference>
<dbReference type="RefSeq" id="WP_110481244.1">
    <property type="nucleotide sequence ID" value="NZ_CP024988.1"/>
</dbReference>
<dbReference type="InterPro" id="IPR011990">
    <property type="entry name" value="TPR-like_helical_dom_sf"/>
</dbReference>
<evidence type="ECO:0000313" key="3">
    <source>
        <dbReference type="Proteomes" id="UP000247696"/>
    </source>
</evidence>
<feature type="domain" description="Thioredoxin" evidence="1">
    <location>
        <begin position="8"/>
        <end position="162"/>
    </location>
</feature>
<dbReference type="SUPFAM" id="SSF52833">
    <property type="entry name" value="Thioredoxin-like"/>
    <property type="match status" value="1"/>
</dbReference>